<comment type="caution">
    <text evidence="7">The sequence shown here is derived from an EMBL/GenBank/DDBJ whole genome shotgun (WGS) entry which is preliminary data.</text>
</comment>
<dbReference type="AlphaFoldDB" id="A0AAD9P1V9"/>
<dbReference type="GO" id="GO:0006751">
    <property type="term" value="P:glutathione catabolic process"/>
    <property type="evidence" value="ECO:0007669"/>
    <property type="project" value="InterPro"/>
</dbReference>
<dbReference type="InterPro" id="IPR006840">
    <property type="entry name" value="ChaC"/>
</dbReference>
<dbReference type="Pfam" id="PF04752">
    <property type="entry name" value="ChaC"/>
    <property type="match status" value="1"/>
</dbReference>
<dbReference type="GO" id="GO:0061928">
    <property type="term" value="F:glutathione specific gamma-glutamylcyclotransferase activity"/>
    <property type="evidence" value="ECO:0007669"/>
    <property type="project" value="UniProtKB-EC"/>
</dbReference>
<evidence type="ECO:0000256" key="1">
    <source>
        <dbReference type="ARBA" id="ARBA00009662"/>
    </source>
</evidence>
<evidence type="ECO:0000256" key="4">
    <source>
        <dbReference type="ARBA" id="ARBA00043195"/>
    </source>
</evidence>
<evidence type="ECO:0000256" key="5">
    <source>
        <dbReference type="ARBA" id="ARBA00045227"/>
    </source>
</evidence>
<dbReference type="CDD" id="cd06661">
    <property type="entry name" value="GGCT_like"/>
    <property type="match status" value="1"/>
</dbReference>
<dbReference type="PANTHER" id="PTHR12192">
    <property type="entry name" value="CATION TRANSPORT PROTEIN CHAC-RELATED"/>
    <property type="match status" value="1"/>
</dbReference>
<evidence type="ECO:0000256" key="6">
    <source>
        <dbReference type="ARBA" id="ARBA00048073"/>
    </source>
</evidence>
<comment type="similarity">
    <text evidence="1">Belongs to the gamma-glutamylcyclotransferase family. ChaC subfamily.</text>
</comment>
<dbReference type="FunFam" id="3.10.490.10:FF:000003">
    <property type="entry name" value="Gamma-glutamylcyclotransferase"/>
    <property type="match status" value="1"/>
</dbReference>
<dbReference type="SUPFAM" id="SSF110857">
    <property type="entry name" value="Gamma-glutamyl cyclotransferase-like"/>
    <property type="match status" value="1"/>
</dbReference>
<dbReference type="Proteomes" id="UP001209878">
    <property type="component" value="Unassembled WGS sequence"/>
</dbReference>
<organism evidence="7 8">
    <name type="scientific">Ridgeia piscesae</name>
    <name type="common">Tubeworm</name>
    <dbReference type="NCBI Taxonomy" id="27915"/>
    <lineage>
        <taxon>Eukaryota</taxon>
        <taxon>Metazoa</taxon>
        <taxon>Spiralia</taxon>
        <taxon>Lophotrochozoa</taxon>
        <taxon>Annelida</taxon>
        <taxon>Polychaeta</taxon>
        <taxon>Sedentaria</taxon>
        <taxon>Canalipalpata</taxon>
        <taxon>Sabellida</taxon>
        <taxon>Siboglinidae</taxon>
        <taxon>Ridgeia</taxon>
    </lineage>
</organism>
<proteinExistence type="inferred from homology"/>
<dbReference type="PANTHER" id="PTHR12192:SF2">
    <property type="entry name" value="GLUTATHIONE-SPECIFIC GAMMA-GLUTAMYLCYCLOTRANSFERASE 2"/>
    <property type="match status" value="1"/>
</dbReference>
<sequence length="181" mass="20753">MWVYGYGSLIWKCDFPYERKLVGFIKGFSRRFWQGSEDHRGVPGKPGRVVTLVPSDNKDECVWGVAYEIPAQSEEWVRQHLDLREQGGYEVVTVKFHPRDASIKPFELQIYVGDANNPYFLGPAALEVIAKQIATAEGPSGKNTEYLFELAKAMKELVPEDNDKHLFDLEREVRRICSERG</sequence>
<evidence type="ECO:0000256" key="3">
    <source>
        <dbReference type="ARBA" id="ARBA00023239"/>
    </source>
</evidence>
<dbReference type="InterPro" id="IPR036568">
    <property type="entry name" value="GGCT-like_sf"/>
</dbReference>
<evidence type="ECO:0000256" key="2">
    <source>
        <dbReference type="ARBA" id="ARBA00012344"/>
    </source>
</evidence>
<dbReference type="Gene3D" id="3.10.490.10">
    <property type="entry name" value="Gamma-glutamyl cyclotransferase-like"/>
    <property type="match status" value="1"/>
</dbReference>
<comment type="function">
    <text evidence="5">Catalyzes the cleavage of glutathione into 5-oxo-L-proline and a Cys-Gly dipeptide. Acts specifically on glutathione, but not on other gamma-glutamyl peptides.</text>
</comment>
<comment type="catalytic activity">
    <reaction evidence="6">
        <text>glutathione = L-cysteinylglycine + 5-oxo-L-proline</text>
        <dbReference type="Rhea" id="RHEA:47724"/>
        <dbReference type="ChEBI" id="CHEBI:57925"/>
        <dbReference type="ChEBI" id="CHEBI:58402"/>
        <dbReference type="ChEBI" id="CHEBI:61694"/>
        <dbReference type="EC" id="4.3.2.7"/>
    </reaction>
</comment>
<evidence type="ECO:0000313" key="8">
    <source>
        <dbReference type="Proteomes" id="UP001209878"/>
    </source>
</evidence>
<dbReference type="GO" id="GO:0005737">
    <property type="term" value="C:cytoplasm"/>
    <property type="evidence" value="ECO:0007669"/>
    <property type="project" value="TreeGrafter"/>
</dbReference>
<evidence type="ECO:0000313" key="7">
    <source>
        <dbReference type="EMBL" id="KAK2186491.1"/>
    </source>
</evidence>
<name>A0AAD9P1V9_RIDPI</name>
<dbReference type="EMBL" id="JAODUO010000198">
    <property type="protein sequence ID" value="KAK2186491.1"/>
    <property type="molecule type" value="Genomic_DNA"/>
</dbReference>
<keyword evidence="3" id="KW-0456">Lyase</keyword>
<gene>
    <name evidence="7" type="ORF">NP493_198g02006</name>
</gene>
<keyword evidence="8" id="KW-1185">Reference proteome</keyword>
<reference evidence="7" key="1">
    <citation type="journal article" date="2023" name="Mol. Biol. Evol.">
        <title>Third-Generation Sequencing Reveals the Adaptive Role of the Epigenome in Three Deep-Sea Polychaetes.</title>
        <authorList>
            <person name="Perez M."/>
            <person name="Aroh O."/>
            <person name="Sun Y."/>
            <person name="Lan Y."/>
            <person name="Juniper S.K."/>
            <person name="Young C.R."/>
            <person name="Angers B."/>
            <person name="Qian P.Y."/>
        </authorList>
    </citation>
    <scope>NUCLEOTIDE SEQUENCE</scope>
    <source>
        <strain evidence="7">R07B-5</strain>
    </source>
</reference>
<dbReference type="EC" id="4.3.2.7" evidence="2"/>
<protein>
    <recommendedName>
        <fullName evidence="2">glutathione-specific gamma-glutamylcyclotransferase</fullName>
        <ecNumber evidence="2">4.3.2.7</ecNumber>
    </recommendedName>
    <alternativeName>
        <fullName evidence="4">Cation transport regulator-like protein 2</fullName>
    </alternativeName>
</protein>
<accession>A0AAD9P1V9</accession>
<dbReference type="InterPro" id="IPR013024">
    <property type="entry name" value="GGCT-like"/>
</dbReference>